<dbReference type="AlphaFoldDB" id="K2KCC8"/>
<feature type="domain" description="J" evidence="2">
    <location>
        <begin position="153"/>
        <end position="207"/>
    </location>
</feature>
<dbReference type="eggNOG" id="COG2214">
    <property type="taxonomic scope" value="Bacteria"/>
</dbReference>
<evidence type="ECO:0000313" key="3">
    <source>
        <dbReference type="EMBL" id="EKE84282.1"/>
    </source>
</evidence>
<gene>
    <name evidence="3" type="ORF">A10D4_06311</name>
</gene>
<accession>K2KCC8</accession>
<dbReference type="Proteomes" id="UP000014115">
    <property type="component" value="Unassembled WGS sequence"/>
</dbReference>
<evidence type="ECO:0000313" key="4">
    <source>
        <dbReference type="Proteomes" id="UP000014115"/>
    </source>
</evidence>
<dbReference type="PATRIC" id="fig|740709.3.peg.1287"/>
<keyword evidence="4" id="KW-1185">Reference proteome</keyword>
<comment type="caution">
    <text evidence="3">The sequence shown here is derived from an EMBL/GenBank/DDBJ whole genome shotgun (WGS) entry which is preliminary data.</text>
</comment>
<organism evidence="3 4">
    <name type="scientific">Idiomarina xiamenensis 10-D-4</name>
    <dbReference type="NCBI Taxonomy" id="740709"/>
    <lineage>
        <taxon>Bacteria</taxon>
        <taxon>Pseudomonadati</taxon>
        <taxon>Pseudomonadota</taxon>
        <taxon>Gammaproteobacteria</taxon>
        <taxon>Alteromonadales</taxon>
        <taxon>Idiomarinaceae</taxon>
        <taxon>Idiomarina</taxon>
    </lineage>
</organism>
<reference evidence="3 4" key="1">
    <citation type="journal article" date="2012" name="J. Bacteriol.">
        <title>Genome Sequence of Idiomarina xiamenensis Type Strain 10-D-4.</title>
        <authorList>
            <person name="Lai Q."/>
            <person name="Wang L."/>
            <person name="Wang W."/>
            <person name="Shao Z."/>
        </authorList>
    </citation>
    <scope>NUCLEOTIDE SEQUENCE [LARGE SCALE GENOMIC DNA]</scope>
    <source>
        <strain evidence="3 4">10-D-4</strain>
    </source>
</reference>
<dbReference type="STRING" id="740709.A10D4_06311"/>
<dbReference type="InterPro" id="IPR021059">
    <property type="entry name" value="DnaJ-related_N"/>
</dbReference>
<proteinExistence type="predicted"/>
<dbReference type="Gene3D" id="1.10.287.110">
    <property type="entry name" value="DnaJ domain"/>
    <property type="match status" value="1"/>
</dbReference>
<dbReference type="EMBL" id="AMRG01000006">
    <property type="protein sequence ID" value="EKE84282.1"/>
    <property type="molecule type" value="Genomic_DNA"/>
</dbReference>
<dbReference type="PROSITE" id="PS50076">
    <property type="entry name" value="DNAJ_2"/>
    <property type="match status" value="1"/>
</dbReference>
<evidence type="ECO:0000259" key="2">
    <source>
        <dbReference type="PROSITE" id="PS50076"/>
    </source>
</evidence>
<sequence>MKADQATASQHIAPLREAIATIVDTCTDGLSEHQLIQQLQQAPYELFDKQALADSLRLFQTHFLVFHCLYLLRDEWREQQYAELSISTLKIQKQAWQAQTAALTQADPLRRYYLDWQQFEQTDGADVEALLDSFWRQQPLSDLETSDEAQLEQALQQLALNQMPVDLKQLKRHYRQRLHQVHPDKGGSNAAVQQIQWAYQLIERQLR</sequence>
<protein>
    <submittedName>
        <fullName evidence="3">DnaJ-like protein</fullName>
    </submittedName>
</protein>
<evidence type="ECO:0000256" key="1">
    <source>
        <dbReference type="ARBA" id="ARBA00023186"/>
    </source>
</evidence>
<keyword evidence="1" id="KW-0143">Chaperone</keyword>
<dbReference type="Pfam" id="PF12339">
    <property type="entry name" value="DNAJ_related"/>
    <property type="match status" value="1"/>
</dbReference>
<name>K2KCC8_9GAMM</name>
<dbReference type="OrthoDB" id="581986at2"/>
<dbReference type="SUPFAM" id="SSF46565">
    <property type="entry name" value="Chaperone J-domain"/>
    <property type="match status" value="1"/>
</dbReference>
<dbReference type="InterPro" id="IPR036869">
    <property type="entry name" value="J_dom_sf"/>
</dbReference>
<dbReference type="RefSeq" id="WP_008488428.1">
    <property type="nucleotide sequence ID" value="NZ_AMRG01000006.1"/>
</dbReference>
<dbReference type="InterPro" id="IPR001623">
    <property type="entry name" value="DnaJ_domain"/>
</dbReference>